<dbReference type="Proteomes" id="UP000017840">
    <property type="component" value="Unassembled WGS sequence"/>
</dbReference>
<accession>V4HAW9</accession>
<evidence type="ECO:0000313" key="3">
    <source>
        <dbReference type="Proteomes" id="UP000017840"/>
    </source>
</evidence>
<keyword evidence="1" id="KW-0472">Membrane</keyword>
<sequence>MPAADRPPAVFDDSPLSAPLNAVGVVSVGYLSGAALFGAWLPAGFPTDAVGWWLMATFFGLIAFDRLLADRAEQAVGWAVFAAPFLARALGWTPTGRVARVVAGGCVVVGLAVAFGADAVRNVRGSRADPPS</sequence>
<feature type="transmembrane region" description="Helical" evidence="1">
    <location>
        <begin position="75"/>
        <end position="92"/>
    </location>
</feature>
<organism evidence="2 3">
    <name type="scientific">Candidatus Halobonum tyrrellensis G22</name>
    <dbReference type="NCBI Taxonomy" id="1324957"/>
    <lineage>
        <taxon>Archaea</taxon>
        <taxon>Methanobacteriati</taxon>
        <taxon>Methanobacteriota</taxon>
        <taxon>Stenosarchaea group</taxon>
        <taxon>Halobacteria</taxon>
        <taxon>Halobacteriales</taxon>
        <taxon>Haloferacaceae</taxon>
        <taxon>Candidatus Halobonum</taxon>
    </lineage>
</organism>
<gene>
    <name evidence="2" type="ORF">K933_12156</name>
</gene>
<feature type="transmembrane region" description="Helical" evidence="1">
    <location>
        <begin position="98"/>
        <end position="117"/>
    </location>
</feature>
<keyword evidence="1" id="KW-1133">Transmembrane helix</keyword>
<keyword evidence="3" id="KW-1185">Reference proteome</keyword>
<feature type="transmembrane region" description="Helical" evidence="1">
    <location>
        <begin position="20"/>
        <end position="43"/>
    </location>
</feature>
<proteinExistence type="predicted"/>
<reference evidence="2 3" key="1">
    <citation type="journal article" date="2013" name="Genome Announc.">
        <title>Draft Genome Sequence of 'Candidatus Halobonum tyrrellensis' Strain G22, Isolated from the Hypersaline Waters of Lake Tyrrell, Australia.</title>
        <authorList>
            <person name="Ugalde J.A."/>
            <person name="Narasingarao P."/>
            <person name="Kuo S."/>
            <person name="Podell S."/>
            <person name="Allen E.E."/>
        </authorList>
    </citation>
    <scope>NUCLEOTIDE SEQUENCE [LARGE SCALE GENOMIC DNA]</scope>
    <source>
        <strain evidence="2 3">G22</strain>
    </source>
</reference>
<dbReference type="EMBL" id="ASGZ01000043">
    <property type="protein sequence ID" value="ESP87825.1"/>
    <property type="molecule type" value="Genomic_DNA"/>
</dbReference>
<evidence type="ECO:0000313" key="2">
    <source>
        <dbReference type="EMBL" id="ESP87825.1"/>
    </source>
</evidence>
<name>V4HAW9_9EURY</name>
<dbReference type="AlphaFoldDB" id="V4HAW9"/>
<feature type="transmembrane region" description="Helical" evidence="1">
    <location>
        <begin position="49"/>
        <end position="68"/>
    </location>
</feature>
<comment type="caution">
    <text evidence="2">The sequence shown here is derived from an EMBL/GenBank/DDBJ whole genome shotgun (WGS) entry which is preliminary data.</text>
</comment>
<protein>
    <submittedName>
        <fullName evidence="2">Uncharacterized protein</fullName>
    </submittedName>
</protein>
<keyword evidence="1" id="KW-0812">Transmembrane</keyword>
<evidence type="ECO:0000256" key="1">
    <source>
        <dbReference type="SAM" id="Phobius"/>
    </source>
</evidence>